<dbReference type="EMBL" id="JBHUCO010000012">
    <property type="protein sequence ID" value="MFD1518113.1"/>
    <property type="molecule type" value="Genomic_DNA"/>
</dbReference>
<keyword evidence="2" id="KW-0378">Hydrolase</keyword>
<accession>A0ABW4ESB8</accession>
<sequence>MVFAHGSGSSRHSPRNGYVAGVLQRARLATLLFDLLTTQEEPRRAKVFDVELLAGRLAEVTGWVQRRPEFAGLPVGYVGASTGAAAALWAAAADADIAAVVSRGGRPDLAEPRLGEVRAPTLLIVGGQDTKTLERNRRAETSMRCESRLVVIPGATHLFGEPGTLEAAATAALAWFTEHLVPAAAPSG</sequence>
<protein>
    <submittedName>
        <fullName evidence="2">Dienelactone hydrolase family protein</fullName>
        <ecNumber evidence="2">3.1.-.-</ecNumber>
    </submittedName>
</protein>
<gene>
    <name evidence="2" type="ORF">ACFSJD_11475</name>
</gene>
<dbReference type="InterPro" id="IPR026555">
    <property type="entry name" value="NSL3/Tex30"/>
</dbReference>
<dbReference type="GO" id="GO:0016787">
    <property type="term" value="F:hydrolase activity"/>
    <property type="evidence" value="ECO:0007669"/>
    <property type="project" value="UniProtKB-KW"/>
</dbReference>
<feature type="domain" description="Dienelactone hydrolase" evidence="1">
    <location>
        <begin position="55"/>
        <end position="175"/>
    </location>
</feature>
<proteinExistence type="predicted"/>
<dbReference type="RefSeq" id="WP_344720199.1">
    <property type="nucleotide sequence ID" value="NZ_BAAAUS010000006.1"/>
</dbReference>
<organism evidence="2 3">
    <name type="scientific">Pseudonocardia yunnanensis</name>
    <dbReference type="NCBI Taxonomy" id="58107"/>
    <lineage>
        <taxon>Bacteria</taxon>
        <taxon>Bacillati</taxon>
        <taxon>Actinomycetota</taxon>
        <taxon>Actinomycetes</taxon>
        <taxon>Pseudonocardiales</taxon>
        <taxon>Pseudonocardiaceae</taxon>
        <taxon>Pseudonocardia</taxon>
    </lineage>
</organism>
<evidence type="ECO:0000313" key="3">
    <source>
        <dbReference type="Proteomes" id="UP001597114"/>
    </source>
</evidence>
<dbReference type="Proteomes" id="UP001597114">
    <property type="component" value="Unassembled WGS sequence"/>
</dbReference>
<dbReference type="PANTHER" id="PTHR13136">
    <property type="entry name" value="TESTIS DEVELOPMENT PROTEIN PRTD"/>
    <property type="match status" value="1"/>
</dbReference>
<dbReference type="Pfam" id="PF01738">
    <property type="entry name" value="DLH"/>
    <property type="match status" value="1"/>
</dbReference>
<comment type="caution">
    <text evidence="2">The sequence shown here is derived from an EMBL/GenBank/DDBJ whole genome shotgun (WGS) entry which is preliminary data.</text>
</comment>
<evidence type="ECO:0000259" key="1">
    <source>
        <dbReference type="Pfam" id="PF01738"/>
    </source>
</evidence>
<dbReference type="InterPro" id="IPR002925">
    <property type="entry name" value="Dienelactn_hydro"/>
</dbReference>
<dbReference type="EC" id="3.1.-.-" evidence="2"/>
<dbReference type="SUPFAM" id="SSF53474">
    <property type="entry name" value="alpha/beta-Hydrolases"/>
    <property type="match status" value="1"/>
</dbReference>
<dbReference type="InterPro" id="IPR029058">
    <property type="entry name" value="AB_hydrolase_fold"/>
</dbReference>
<evidence type="ECO:0000313" key="2">
    <source>
        <dbReference type="EMBL" id="MFD1518113.1"/>
    </source>
</evidence>
<reference evidence="3" key="1">
    <citation type="journal article" date="2019" name="Int. J. Syst. Evol. Microbiol.">
        <title>The Global Catalogue of Microorganisms (GCM) 10K type strain sequencing project: providing services to taxonomists for standard genome sequencing and annotation.</title>
        <authorList>
            <consortium name="The Broad Institute Genomics Platform"/>
            <consortium name="The Broad Institute Genome Sequencing Center for Infectious Disease"/>
            <person name="Wu L."/>
            <person name="Ma J."/>
        </authorList>
    </citation>
    <scope>NUCLEOTIDE SEQUENCE [LARGE SCALE GENOMIC DNA]</scope>
    <source>
        <strain evidence="3">CCM 7043</strain>
    </source>
</reference>
<dbReference type="Gene3D" id="3.40.50.1820">
    <property type="entry name" value="alpha/beta hydrolase"/>
    <property type="match status" value="1"/>
</dbReference>
<dbReference type="PANTHER" id="PTHR13136:SF11">
    <property type="entry name" value="TESTIS-EXPRESSED PROTEIN 30"/>
    <property type="match status" value="1"/>
</dbReference>
<name>A0ABW4ESB8_9PSEU</name>
<keyword evidence="3" id="KW-1185">Reference proteome</keyword>